<accession>A0AAU7T7L1</accession>
<dbReference type="EMBL" id="CP158165">
    <property type="protein sequence ID" value="XBV22831.1"/>
    <property type="molecule type" value="Genomic_DNA"/>
</dbReference>
<dbReference type="AlphaFoldDB" id="A0AAU7T7L1"/>
<dbReference type="RefSeq" id="WP_350275670.1">
    <property type="nucleotide sequence ID" value="NZ_CP158165.1"/>
</dbReference>
<reference evidence="1" key="1">
    <citation type="submission" date="2024-06" db="EMBL/GenBank/DDBJ databases">
        <title>Kribbella sp. strain HUAS MG21 genome sequences.</title>
        <authorList>
            <person name="Mo P."/>
        </authorList>
    </citation>
    <scope>NUCLEOTIDE SEQUENCE</scope>
    <source>
        <strain evidence="1">HUAS MG21</strain>
    </source>
</reference>
<organism evidence="1">
    <name type="scientific">Kribbella sp. HUAS MG21</name>
    <dbReference type="NCBI Taxonomy" id="3160966"/>
    <lineage>
        <taxon>Bacteria</taxon>
        <taxon>Bacillati</taxon>
        <taxon>Actinomycetota</taxon>
        <taxon>Actinomycetes</taxon>
        <taxon>Propionibacteriales</taxon>
        <taxon>Kribbellaceae</taxon>
        <taxon>Kribbella</taxon>
    </lineage>
</organism>
<gene>
    <name evidence="1" type="ORF">ABN611_30230</name>
</gene>
<protein>
    <submittedName>
        <fullName evidence="1">Uncharacterized protein</fullName>
    </submittedName>
</protein>
<name>A0AAU7T7L1_9ACTN</name>
<proteinExistence type="predicted"/>
<evidence type="ECO:0000313" key="1">
    <source>
        <dbReference type="EMBL" id="XBV22831.1"/>
    </source>
</evidence>
<sequence length="157" mass="17235">MNPFDHEPHLRNYVDVTVVEFAAHTAYLDPATGTGYLVIPRPETDVPPPQDPLVEAAWAGCLEAEIHPAGLSLYDADRRSAFDQLAGEGWRPLLDEEGEIEEAGWTTDGRRAVCLYAIPAADEPCMEALHRALLALDIASDVHVRVRQTPDNEPPAD</sequence>